<evidence type="ECO:0000313" key="2">
    <source>
        <dbReference type="Proteomes" id="UP001190466"/>
    </source>
</evidence>
<name>A0ABN9NZ22_9MYCO</name>
<reference evidence="1 2" key="1">
    <citation type="submission" date="2023-08" db="EMBL/GenBank/DDBJ databases">
        <authorList>
            <person name="Folkvardsen B D."/>
            <person name="Norman A."/>
        </authorList>
    </citation>
    <scope>NUCLEOTIDE SEQUENCE [LARGE SCALE GENOMIC DNA]</scope>
    <source>
        <strain evidence="1 2">Mu0050</strain>
    </source>
</reference>
<dbReference type="NCBIfam" id="NF005115">
    <property type="entry name" value="PRK06547.1"/>
    <property type="match status" value="1"/>
</dbReference>
<dbReference type="InterPro" id="IPR027417">
    <property type="entry name" value="P-loop_NTPase"/>
</dbReference>
<dbReference type="Proteomes" id="UP001190466">
    <property type="component" value="Chromosome"/>
</dbReference>
<evidence type="ECO:0000313" key="1">
    <source>
        <dbReference type="EMBL" id="CAJ1579179.1"/>
    </source>
</evidence>
<dbReference type="SUPFAM" id="SSF52540">
    <property type="entry name" value="P-loop containing nucleoside triphosphate hydrolases"/>
    <property type="match status" value="1"/>
</dbReference>
<dbReference type="EMBL" id="OY726395">
    <property type="protein sequence ID" value="CAJ1579179.1"/>
    <property type="molecule type" value="Genomic_DNA"/>
</dbReference>
<dbReference type="RefSeq" id="WP_316513879.1">
    <property type="nucleotide sequence ID" value="NZ_OY726395.1"/>
</dbReference>
<protein>
    <recommendedName>
        <fullName evidence="3">Aminobenzoate synthetase</fullName>
    </recommendedName>
</protein>
<evidence type="ECO:0008006" key="3">
    <source>
        <dbReference type="Google" id="ProtNLM"/>
    </source>
</evidence>
<organism evidence="1 2">
    <name type="scientific">[Mycobacterium] wendilense</name>
    <dbReference type="NCBI Taxonomy" id="3064284"/>
    <lineage>
        <taxon>Bacteria</taxon>
        <taxon>Bacillati</taxon>
        <taxon>Actinomycetota</taxon>
        <taxon>Actinomycetes</taxon>
        <taxon>Mycobacteriales</taxon>
        <taxon>Mycobacteriaceae</taxon>
        <taxon>Mycolicibacter</taxon>
    </lineage>
</organism>
<proteinExistence type="predicted"/>
<sequence>METSDLLRRIPAEATTVLIDGRSGAGKTSLAQELRDLWTGSQVISLDDIYPGWDGLSWASEHVREQLLAPRAAGRPGRWRRWDWSAGAPAEWHTVPPRRRIIVEGVGALTPATRALADLGIWIEMPAADRKRRALRRDGETFAPHWDRWAHHEREFIARNHPRTAADIVLVRSDETAP</sequence>
<gene>
    <name evidence="1" type="ORF">MU0050_000378</name>
</gene>
<accession>A0ABN9NZ22</accession>
<keyword evidence="2" id="KW-1185">Reference proteome</keyword>
<dbReference type="Gene3D" id="3.40.50.300">
    <property type="entry name" value="P-loop containing nucleotide triphosphate hydrolases"/>
    <property type="match status" value="1"/>
</dbReference>